<feature type="transmembrane region" description="Helical" evidence="2">
    <location>
        <begin position="145"/>
        <end position="162"/>
    </location>
</feature>
<dbReference type="GO" id="GO:0016020">
    <property type="term" value="C:membrane"/>
    <property type="evidence" value="ECO:0007669"/>
    <property type="project" value="InterPro"/>
</dbReference>
<feature type="domain" description="HAMP" evidence="3">
    <location>
        <begin position="534"/>
        <end position="586"/>
    </location>
</feature>
<dbReference type="SUPFAM" id="SSF158472">
    <property type="entry name" value="HAMP domain-like"/>
    <property type="match status" value="1"/>
</dbReference>
<evidence type="ECO:0000256" key="1">
    <source>
        <dbReference type="ARBA" id="ARBA00022801"/>
    </source>
</evidence>
<feature type="transmembrane region" description="Helical" evidence="2">
    <location>
        <begin position="32"/>
        <end position="49"/>
    </location>
</feature>
<evidence type="ECO:0000256" key="2">
    <source>
        <dbReference type="SAM" id="Phobius"/>
    </source>
</evidence>
<dbReference type="Gene3D" id="3.60.40.10">
    <property type="entry name" value="PPM-type phosphatase domain"/>
    <property type="match status" value="1"/>
</dbReference>
<name>A0A7V5H7I7_CALAY</name>
<dbReference type="Pfam" id="PF00672">
    <property type="entry name" value="HAMP"/>
    <property type="match status" value="1"/>
</dbReference>
<proteinExistence type="predicted"/>
<feature type="transmembrane region" description="Helical" evidence="2">
    <location>
        <begin position="168"/>
        <end position="184"/>
    </location>
</feature>
<protein>
    <submittedName>
        <fullName evidence="4">HAMP domain-containing protein</fullName>
    </submittedName>
</protein>
<dbReference type="PANTHER" id="PTHR43156">
    <property type="entry name" value="STAGE II SPORULATION PROTEIN E-RELATED"/>
    <property type="match status" value="1"/>
</dbReference>
<dbReference type="Gene3D" id="6.10.340.10">
    <property type="match status" value="1"/>
</dbReference>
<dbReference type="CDD" id="cd06225">
    <property type="entry name" value="HAMP"/>
    <property type="match status" value="1"/>
</dbReference>
<feature type="transmembrane region" description="Helical" evidence="2">
    <location>
        <begin position="502"/>
        <end position="522"/>
    </location>
</feature>
<evidence type="ECO:0000259" key="3">
    <source>
        <dbReference type="PROSITE" id="PS50885"/>
    </source>
</evidence>
<comment type="caution">
    <text evidence="4">The sequence shown here is derived from an EMBL/GenBank/DDBJ whole genome shotgun (WGS) entry which is preliminary data.</text>
</comment>
<feature type="transmembrane region" description="Helical" evidence="2">
    <location>
        <begin position="119"/>
        <end position="138"/>
    </location>
</feature>
<feature type="transmembrane region" description="Helical" evidence="2">
    <location>
        <begin position="55"/>
        <end position="72"/>
    </location>
</feature>
<dbReference type="AlphaFoldDB" id="A0A7V5H7I7"/>
<feature type="transmembrane region" description="Helical" evidence="2">
    <location>
        <begin position="238"/>
        <end position="262"/>
    </location>
</feature>
<dbReference type="InterPro" id="IPR036457">
    <property type="entry name" value="PPM-type-like_dom_sf"/>
</dbReference>
<keyword evidence="1" id="KW-0378">Hydrolase</keyword>
<dbReference type="SMART" id="SM00304">
    <property type="entry name" value="HAMP"/>
    <property type="match status" value="1"/>
</dbReference>
<feature type="transmembrane region" description="Helical" evidence="2">
    <location>
        <begin position="84"/>
        <end position="104"/>
    </location>
</feature>
<sequence>MAGNKKFSFNKLLQLTKLQTFWRQNPQLGHQLIWQLLIFFILFFLTFGGPLDKTNVNFLFLIALLIFAFKSSKIIYKNLEIHPAVYLAVFFAGAFLQNLFLSFITKPASADILIVYPELFLLQLSWLLMFWSACLFFANETEGRQGYIVLGLLFLFLAHHLLIYDHPINQWIFYLLLFASLIKKTNWLENLSRAELGIYLLFAFVLYVHLQRPDFFNTWSEFADSADDGFWAYSLPFFLYYVAKIYLLVIMIKIPLVLIYNYAPISRKLWIASLFQSTIPQFVQLVLLLFIFFLFISGWQADNLRQQIYTLCDQAAKGQVKTIQVKKMPLDSLYDLSQDPRVFSKNLSVVALGKNAQQQKLLFFRSQKLERDSLFVLTVDSLFLKELFSRTRLIIGSGILAYKLKPKNFLAYFYRLKFWQSGTIRINPLGLINPFLNLKKNSDLVIWPVRSDFDLKQSNFWWRHIHTYPLIVGRIIFPLNEENTYFAMDIYYDLKDLFQWNFFTQVLLVLIFLFFLINSLVIRRVVKLGTQINQLIIKRIDQLREAVRAISAGNLDYHIQLKGDDEFTEFANHFNRMSHELKRFMKEAAEKERLDQELKIAHDVQLKMLPARLPAIPGYSVAADLTTANEVGGDFYDLFPINEHQYLIAIGDVSGKGMSAAFY</sequence>
<dbReference type="Proteomes" id="UP000886111">
    <property type="component" value="Unassembled WGS sequence"/>
</dbReference>
<dbReference type="InterPro" id="IPR052016">
    <property type="entry name" value="Bact_Sigma-Reg"/>
</dbReference>
<reference evidence="4" key="1">
    <citation type="journal article" date="2020" name="mSystems">
        <title>Genome- and Community-Level Interaction Insights into Carbon Utilization and Element Cycling Functions of Hydrothermarchaeota in Hydrothermal Sediment.</title>
        <authorList>
            <person name="Zhou Z."/>
            <person name="Liu Y."/>
            <person name="Xu W."/>
            <person name="Pan J."/>
            <person name="Luo Z.H."/>
            <person name="Li M."/>
        </authorList>
    </citation>
    <scope>NUCLEOTIDE SEQUENCE [LARGE SCALE GENOMIC DNA]</scope>
    <source>
        <strain evidence="4">HyVt-76</strain>
    </source>
</reference>
<dbReference type="PANTHER" id="PTHR43156:SF2">
    <property type="entry name" value="STAGE II SPORULATION PROTEIN E"/>
    <property type="match status" value="1"/>
</dbReference>
<accession>A0A7V5H7I7</accession>
<feature type="transmembrane region" description="Helical" evidence="2">
    <location>
        <begin position="196"/>
        <end position="212"/>
    </location>
</feature>
<gene>
    <name evidence="4" type="ORF">ENL21_09010</name>
</gene>
<dbReference type="GO" id="GO:0016791">
    <property type="term" value="F:phosphatase activity"/>
    <property type="evidence" value="ECO:0007669"/>
    <property type="project" value="TreeGrafter"/>
</dbReference>
<dbReference type="PROSITE" id="PS50885">
    <property type="entry name" value="HAMP"/>
    <property type="match status" value="1"/>
</dbReference>
<keyword evidence="2" id="KW-1133">Transmembrane helix</keyword>
<evidence type="ECO:0000313" key="4">
    <source>
        <dbReference type="EMBL" id="HHE55908.1"/>
    </source>
</evidence>
<keyword evidence="2" id="KW-0472">Membrane</keyword>
<dbReference type="InterPro" id="IPR003660">
    <property type="entry name" value="HAMP_dom"/>
</dbReference>
<organism evidence="4">
    <name type="scientific">Caldithrix abyssi</name>
    <dbReference type="NCBI Taxonomy" id="187145"/>
    <lineage>
        <taxon>Bacteria</taxon>
        <taxon>Pseudomonadati</taxon>
        <taxon>Calditrichota</taxon>
        <taxon>Calditrichia</taxon>
        <taxon>Calditrichales</taxon>
        <taxon>Calditrichaceae</taxon>
        <taxon>Caldithrix</taxon>
    </lineage>
</organism>
<feature type="non-terminal residue" evidence="4">
    <location>
        <position position="663"/>
    </location>
</feature>
<keyword evidence="2" id="KW-0812">Transmembrane</keyword>
<feature type="transmembrane region" description="Helical" evidence="2">
    <location>
        <begin position="282"/>
        <end position="301"/>
    </location>
</feature>
<dbReference type="GO" id="GO:0007165">
    <property type="term" value="P:signal transduction"/>
    <property type="evidence" value="ECO:0007669"/>
    <property type="project" value="InterPro"/>
</dbReference>
<dbReference type="EMBL" id="DRTD01000673">
    <property type="protein sequence ID" value="HHE55908.1"/>
    <property type="molecule type" value="Genomic_DNA"/>
</dbReference>